<dbReference type="SUPFAM" id="SSF47384">
    <property type="entry name" value="Homodimeric domain of signal transducing histidine kinase"/>
    <property type="match status" value="1"/>
</dbReference>
<dbReference type="EMBL" id="CP043617">
    <property type="protein sequence ID" value="QFR50180.1"/>
    <property type="molecule type" value="Genomic_DNA"/>
</dbReference>
<keyword evidence="4" id="KW-0812">Transmembrane</keyword>
<dbReference type="RefSeq" id="WP_152308128.1">
    <property type="nucleotide sequence ID" value="NZ_CP043617.1"/>
</dbReference>
<dbReference type="InterPro" id="IPR036097">
    <property type="entry name" value="HisK_dim/P_sf"/>
</dbReference>
<keyword evidence="6" id="KW-0808">Transferase</keyword>
<accession>A0A5P8P3S0</accession>
<keyword evidence="7" id="KW-1185">Reference proteome</keyword>
<keyword evidence="6" id="KW-0418">Kinase</keyword>
<name>A0A5P8P3S0_9BACT</name>
<dbReference type="InterPro" id="IPR005467">
    <property type="entry name" value="His_kinase_dom"/>
</dbReference>
<dbReference type="Gene3D" id="1.10.287.130">
    <property type="match status" value="1"/>
</dbReference>
<dbReference type="OrthoDB" id="9760752at2"/>
<organism evidence="6 7">
    <name type="scientific">Sulfurimonas lithotrophica</name>
    <dbReference type="NCBI Taxonomy" id="2590022"/>
    <lineage>
        <taxon>Bacteria</taxon>
        <taxon>Pseudomonadati</taxon>
        <taxon>Campylobacterota</taxon>
        <taxon>Epsilonproteobacteria</taxon>
        <taxon>Campylobacterales</taxon>
        <taxon>Sulfurimonadaceae</taxon>
        <taxon>Sulfurimonas</taxon>
    </lineage>
</organism>
<dbReference type="PROSITE" id="PS50109">
    <property type="entry name" value="HIS_KIN"/>
    <property type="match status" value="1"/>
</dbReference>
<evidence type="ECO:0000256" key="3">
    <source>
        <dbReference type="ARBA" id="ARBA00022553"/>
    </source>
</evidence>
<dbReference type="PRINTS" id="PR00344">
    <property type="entry name" value="BCTRLSENSOR"/>
</dbReference>
<keyword evidence="4" id="KW-0472">Membrane</keyword>
<evidence type="ECO:0000256" key="4">
    <source>
        <dbReference type="SAM" id="Phobius"/>
    </source>
</evidence>
<dbReference type="AlphaFoldDB" id="A0A5P8P3S0"/>
<dbReference type="SUPFAM" id="SSF55874">
    <property type="entry name" value="ATPase domain of HSP90 chaperone/DNA topoisomerase II/histidine kinase"/>
    <property type="match status" value="1"/>
</dbReference>
<evidence type="ECO:0000313" key="7">
    <source>
        <dbReference type="Proteomes" id="UP000326944"/>
    </source>
</evidence>
<dbReference type="PANTHER" id="PTHR43547:SF2">
    <property type="entry name" value="HYBRID SIGNAL TRANSDUCTION HISTIDINE KINASE C"/>
    <property type="match status" value="1"/>
</dbReference>
<dbReference type="KEGG" id="sulg:FJR48_10745"/>
<proteinExistence type="predicted"/>
<feature type="domain" description="Histidine kinase" evidence="5">
    <location>
        <begin position="155"/>
        <end position="348"/>
    </location>
</feature>
<reference evidence="6 7" key="1">
    <citation type="submission" date="2019-09" db="EMBL/GenBank/DDBJ databases">
        <title>Sulfurimonas gotlandica sp. nov., a chemoautotrophic and psychrotolerant epsilonproteobacterium isolated from a pelagic redoxcline, and an emended description of the genus Sulfurimonas.</title>
        <authorList>
            <person name="Wang S."/>
            <person name="Jiang L."/>
            <person name="Shao S."/>
        </authorList>
    </citation>
    <scope>NUCLEOTIDE SEQUENCE [LARGE SCALE GENOMIC DNA]</scope>
    <source>
        <strain evidence="6 7">GYSZ_1</strain>
    </source>
</reference>
<evidence type="ECO:0000313" key="6">
    <source>
        <dbReference type="EMBL" id="QFR50180.1"/>
    </source>
</evidence>
<gene>
    <name evidence="6" type="ORF">FJR48_10745</name>
</gene>
<evidence type="ECO:0000256" key="2">
    <source>
        <dbReference type="ARBA" id="ARBA00012438"/>
    </source>
</evidence>
<feature type="transmembrane region" description="Helical" evidence="4">
    <location>
        <begin position="12"/>
        <end position="30"/>
    </location>
</feature>
<dbReference type="EC" id="2.7.13.3" evidence="2"/>
<keyword evidence="4" id="KW-1133">Transmembrane helix</keyword>
<dbReference type="Proteomes" id="UP000326944">
    <property type="component" value="Chromosome"/>
</dbReference>
<dbReference type="InterPro" id="IPR036890">
    <property type="entry name" value="HATPase_C_sf"/>
</dbReference>
<dbReference type="PANTHER" id="PTHR43547">
    <property type="entry name" value="TWO-COMPONENT HISTIDINE KINASE"/>
    <property type="match status" value="1"/>
</dbReference>
<dbReference type="SMART" id="SM00387">
    <property type="entry name" value="HATPase_c"/>
    <property type="match status" value="1"/>
</dbReference>
<dbReference type="Pfam" id="PF00512">
    <property type="entry name" value="HisKA"/>
    <property type="match status" value="1"/>
</dbReference>
<sequence>MNKVETESFLKSFFLFFTSLSILIGIVYYVSFSKSVQTLDESILSQMRLCSYDLKCEQFKLDFIDIKEEKKLSTLYKNENGLTSYYPIPNSENFLLSFNLSQEDYLKEVQILKEKLYLEIFAVLVVVFLLSVLFSIYSLYPLRNALLLTQEFIKDILHDFNTPLATLRLNSSMLKNEIGTNDKVQRIELGVKNILDLQEHLRSYLQNSSIQKEEFDLKELIQTRIDIIQINYPDIKFFEDIKNIKLFTNKEAFTRVIDNLLSNAAKYNKQNGSVKIVYEENSLKIIDTGKGIKNPKKIFNRFYKEQERGLGIGLHIVKKLCEELGINIQIESELNKGTVFMLNLSKLTTR</sequence>
<dbReference type="CDD" id="cd00082">
    <property type="entry name" value="HisKA"/>
    <property type="match status" value="1"/>
</dbReference>
<dbReference type="InterPro" id="IPR003594">
    <property type="entry name" value="HATPase_dom"/>
</dbReference>
<feature type="transmembrane region" description="Helical" evidence="4">
    <location>
        <begin position="116"/>
        <end position="140"/>
    </location>
</feature>
<dbReference type="SMART" id="SM00388">
    <property type="entry name" value="HisKA"/>
    <property type="match status" value="1"/>
</dbReference>
<dbReference type="InterPro" id="IPR004358">
    <property type="entry name" value="Sig_transdc_His_kin-like_C"/>
</dbReference>
<dbReference type="Gene3D" id="3.30.565.10">
    <property type="entry name" value="Histidine kinase-like ATPase, C-terminal domain"/>
    <property type="match status" value="1"/>
</dbReference>
<comment type="catalytic activity">
    <reaction evidence="1">
        <text>ATP + protein L-histidine = ADP + protein N-phospho-L-histidine.</text>
        <dbReference type="EC" id="2.7.13.3"/>
    </reaction>
</comment>
<dbReference type="Pfam" id="PF02518">
    <property type="entry name" value="HATPase_c"/>
    <property type="match status" value="1"/>
</dbReference>
<evidence type="ECO:0000256" key="1">
    <source>
        <dbReference type="ARBA" id="ARBA00000085"/>
    </source>
</evidence>
<dbReference type="GO" id="GO:0000155">
    <property type="term" value="F:phosphorelay sensor kinase activity"/>
    <property type="evidence" value="ECO:0007669"/>
    <property type="project" value="InterPro"/>
</dbReference>
<protein>
    <recommendedName>
        <fullName evidence="2">histidine kinase</fullName>
        <ecNumber evidence="2">2.7.13.3</ecNumber>
    </recommendedName>
</protein>
<evidence type="ECO:0000259" key="5">
    <source>
        <dbReference type="PROSITE" id="PS50109"/>
    </source>
</evidence>
<dbReference type="InterPro" id="IPR003661">
    <property type="entry name" value="HisK_dim/P_dom"/>
</dbReference>
<keyword evidence="3" id="KW-0597">Phosphoprotein</keyword>